<accession>A0A1W4W7R9</accession>
<dbReference type="GeneID" id="108733461"/>
<proteinExistence type="predicted"/>
<protein>
    <submittedName>
        <fullName evidence="2">Uncharacterized protein LOC108733461</fullName>
    </submittedName>
</protein>
<dbReference type="RefSeq" id="XP_018320136.1">
    <property type="nucleotide sequence ID" value="XM_018464634.1"/>
</dbReference>
<organism evidence="1 2">
    <name type="scientific">Agrilus planipennis</name>
    <name type="common">Emerald ash borer</name>
    <name type="synonym">Agrilus marcopoli</name>
    <dbReference type="NCBI Taxonomy" id="224129"/>
    <lineage>
        <taxon>Eukaryota</taxon>
        <taxon>Metazoa</taxon>
        <taxon>Ecdysozoa</taxon>
        <taxon>Arthropoda</taxon>
        <taxon>Hexapoda</taxon>
        <taxon>Insecta</taxon>
        <taxon>Pterygota</taxon>
        <taxon>Neoptera</taxon>
        <taxon>Endopterygota</taxon>
        <taxon>Coleoptera</taxon>
        <taxon>Polyphaga</taxon>
        <taxon>Elateriformia</taxon>
        <taxon>Buprestoidea</taxon>
        <taxon>Buprestidae</taxon>
        <taxon>Agrilinae</taxon>
        <taxon>Agrilus</taxon>
    </lineage>
</organism>
<evidence type="ECO:0000313" key="1">
    <source>
        <dbReference type="Proteomes" id="UP000192223"/>
    </source>
</evidence>
<dbReference type="InParanoid" id="A0A1W4W7R9"/>
<dbReference type="Proteomes" id="UP000192223">
    <property type="component" value="Unplaced"/>
</dbReference>
<dbReference type="AlphaFoldDB" id="A0A1W4W7R9"/>
<gene>
    <name evidence="2" type="primary">LOC108733461</name>
</gene>
<reference evidence="2" key="1">
    <citation type="submission" date="2025-08" db="UniProtKB">
        <authorList>
            <consortium name="RefSeq"/>
        </authorList>
    </citation>
    <scope>IDENTIFICATION</scope>
    <source>
        <tissue evidence="2">Entire body</tissue>
    </source>
</reference>
<dbReference type="KEGG" id="apln:108733461"/>
<evidence type="ECO:0000313" key="2">
    <source>
        <dbReference type="RefSeq" id="XP_018320136.1"/>
    </source>
</evidence>
<sequence>MDYANEQQTNLVYQSFPANNNGINPTETSVMQSNDLNNKESVIYTDLTVNHNRFSTEAGHYPSHENYGNNAQYHSPFDEVLMSLAKIETRLTNIEKLLRNSNDTYEDDFNFPPGFPLKTLEEFDSFENEINEDRRQKMVDQPYKVVIVRHSEVDREEFTANELSKKKNNKKRDKRRFREDCCPREVRV</sequence>
<keyword evidence="1" id="KW-1185">Reference proteome</keyword>
<name>A0A1W4W7R9_AGRPL</name>